<accession>A0A852YXA8</accession>
<dbReference type="GO" id="GO:0016853">
    <property type="term" value="F:isomerase activity"/>
    <property type="evidence" value="ECO:0007669"/>
    <property type="project" value="UniProtKB-KW"/>
</dbReference>
<dbReference type="InterPro" id="IPR053977">
    <property type="entry name" value="Rv2466c-like"/>
</dbReference>
<name>A0A852YXA8_9ACTN</name>
<organism evidence="1 2">
    <name type="scientific">Actinopolyspora biskrensis</name>
    <dbReference type="NCBI Taxonomy" id="1470178"/>
    <lineage>
        <taxon>Bacteria</taxon>
        <taxon>Bacillati</taxon>
        <taxon>Actinomycetota</taxon>
        <taxon>Actinomycetes</taxon>
        <taxon>Actinopolysporales</taxon>
        <taxon>Actinopolysporaceae</taxon>
        <taxon>Actinopolyspora</taxon>
    </lineage>
</organism>
<gene>
    <name evidence="1" type="ORF">FHR84_000879</name>
</gene>
<proteinExistence type="predicted"/>
<dbReference type="InterPro" id="IPR036249">
    <property type="entry name" value="Thioredoxin-like_sf"/>
</dbReference>
<keyword evidence="1" id="KW-0413">Isomerase</keyword>
<dbReference type="Gene3D" id="3.40.30.10">
    <property type="entry name" value="Glutaredoxin"/>
    <property type="match status" value="1"/>
</dbReference>
<evidence type="ECO:0000313" key="2">
    <source>
        <dbReference type="Proteomes" id="UP000548304"/>
    </source>
</evidence>
<protein>
    <submittedName>
        <fullName evidence="1">Protein-disulfide isomerase-like protein with CxxC motif</fullName>
    </submittedName>
</protein>
<comment type="caution">
    <text evidence="1">The sequence shown here is derived from an EMBL/GenBank/DDBJ whole genome shotgun (WGS) entry which is preliminary data.</text>
</comment>
<dbReference type="Pfam" id="PF22234">
    <property type="entry name" value="Rv2466c-like"/>
    <property type="match status" value="1"/>
</dbReference>
<dbReference type="Proteomes" id="UP000548304">
    <property type="component" value="Unassembled WGS sequence"/>
</dbReference>
<keyword evidence="2" id="KW-1185">Reference proteome</keyword>
<dbReference type="SUPFAM" id="SSF52833">
    <property type="entry name" value="Thioredoxin-like"/>
    <property type="match status" value="1"/>
</dbReference>
<dbReference type="CDD" id="cd02972">
    <property type="entry name" value="DsbA_family"/>
    <property type="match status" value="1"/>
</dbReference>
<evidence type="ECO:0000313" key="1">
    <source>
        <dbReference type="EMBL" id="NYH77565.1"/>
    </source>
</evidence>
<reference evidence="1 2" key="1">
    <citation type="submission" date="2020-07" db="EMBL/GenBank/DDBJ databases">
        <title>Genomic Encyclopedia of Type Strains, Phase III (KMG-III): the genomes of soil and plant-associated and newly described type strains.</title>
        <authorList>
            <person name="Whitman W."/>
        </authorList>
    </citation>
    <scope>NUCLEOTIDE SEQUENCE [LARGE SCALE GENOMIC DNA]</scope>
    <source>
        <strain evidence="1 2">CECT 8576</strain>
    </source>
</reference>
<sequence length="214" mass="23868">MANVSDDRLEPIMAGGTRVDFWFDPMCPWAWILSEWLREVREVRHIDLHWHVMSLSVLNDEEPMAQKWQAMLARAWGPVRVLTAARLENGPQIIDPLYSAMGRRLHVEGATDLDDVVVEALGEVGLDSSLADAGADDSYDDELRRSHHEGMDPVGMDVGTPVIHVDGGALFGPVLSRVPRGEVSGDIFDATRTLAGHSHFYELKRTRREAPSFS</sequence>
<dbReference type="EMBL" id="JACBYW010000001">
    <property type="protein sequence ID" value="NYH77565.1"/>
    <property type="molecule type" value="Genomic_DNA"/>
</dbReference>
<dbReference type="AlphaFoldDB" id="A0A852YXA8"/>